<accession>A0A7J7DUE6</accession>
<gene>
    <name evidence="2" type="ORF">HS088_TW03G00327</name>
</gene>
<dbReference type="EMBL" id="JAAARO010000003">
    <property type="protein sequence ID" value="KAF5749998.1"/>
    <property type="molecule type" value="Genomic_DNA"/>
</dbReference>
<sequence length="109" mass="13110">MVRIMKVSTKNVADFIAQKLAVKMITRPKEMMEEKILMTKVLQMNIINCLLMLNLLASEKMQKKIFRGLYQTCQAMKRWEMRKSFLTHQFLFIVSVTYTRNCFYMRKGW</sequence>
<protein>
    <submittedName>
        <fullName evidence="2">Uncharacterized protein</fullName>
    </submittedName>
</protein>
<keyword evidence="1" id="KW-0472">Membrane</keyword>
<organism evidence="2 3">
    <name type="scientific">Tripterygium wilfordii</name>
    <name type="common">Thunder God vine</name>
    <dbReference type="NCBI Taxonomy" id="458696"/>
    <lineage>
        <taxon>Eukaryota</taxon>
        <taxon>Viridiplantae</taxon>
        <taxon>Streptophyta</taxon>
        <taxon>Embryophyta</taxon>
        <taxon>Tracheophyta</taxon>
        <taxon>Spermatophyta</taxon>
        <taxon>Magnoliopsida</taxon>
        <taxon>eudicotyledons</taxon>
        <taxon>Gunneridae</taxon>
        <taxon>Pentapetalae</taxon>
        <taxon>rosids</taxon>
        <taxon>fabids</taxon>
        <taxon>Celastrales</taxon>
        <taxon>Celastraceae</taxon>
        <taxon>Tripterygium</taxon>
    </lineage>
</organism>
<feature type="transmembrane region" description="Helical" evidence="1">
    <location>
        <begin position="85"/>
        <end position="103"/>
    </location>
</feature>
<name>A0A7J7DUE6_TRIWF</name>
<feature type="transmembrane region" description="Helical" evidence="1">
    <location>
        <begin position="37"/>
        <end position="57"/>
    </location>
</feature>
<dbReference type="InParanoid" id="A0A7J7DUE6"/>
<keyword evidence="1" id="KW-0812">Transmembrane</keyword>
<evidence type="ECO:0000313" key="2">
    <source>
        <dbReference type="EMBL" id="KAF5749998.1"/>
    </source>
</evidence>
<keyword evidence="1" id="KW-1133">Transmembrane helix</keyword>
<reference evidence="2 3" key="1">
    <citation type="journal article" date="2020" name="Nat. Commun.">
        <title>Genome of Tripterygium wilfordii and identification of cytochrome P450 involved in triptolide biosynthesis.</title>
        <authorList>
            <person name="Tu L."/>
            <person name="Su P."/>
            <person name="Zhang Z."/>
            <person name="Gao L."/>
            <person name="Wang J."/>
            <person name="Hu T."/>
            <person name="Zhou J."/>
            <person name="Zhang Y."/>
            <person name="Zhao Y."/>
            <person name="Liu Y."/>
            <person name="Song Y."/>
            <person name="Tong Y."/>
            <person name="Lu Y."/>
            <person name="Yang J."/>
            <person name="Xu C."/>
            <person name="Jia M."/>
            <person name="Peters R.J."/>
            <person name="Huang L."/>
            <person name="Gao W."/>
        </authorList>
    </citation>
    <scope>NUCLEOTIDE SEQUENCE [LARGE SCALE GENOMIC DNA]</scope>
    <source>
        <strain evidence="3">cv. XIE 37</strain>
        <tissue evidence="2">Leaf</tissue>
    </source>
</reference>
<evidence type="ECO:0000313" key="3">
    <source>
        <dbReference type="Proteomes" id="UP000593562"/>
    </source>
</evidence>
<keyword evidence="3" id="KW-1185">Reference proteome</keyword>
<comment type="caution">
    <text evidence="2">The sequence shown here is derived from an EMBL/GenBank/DDBJ whole genome shotgun (WGS) entry which is preliminary data.</text>
</comment>
<dbReference type="Proteomes" id="UP000593562">
    <property type="component" value="Unassembled WGS sequence"/>
</dbReference>
<evidence type="ECO:0000256" key="1">
    <source>
        <dbReference type="SAM" id="Phobius"/>
    </source>
</evidence>
<dbReference type="AlphaFoldDB" id="A0A7J7DUE6"/>
<proteinExistence type="predicted"/>